<dbReference type="EMBL" id="KQ964423">
    <property type="protein sequence ID" value="KXN74447.1"/>
    <property type="molecule type" value="Genomic_DNA"/>
</dbReference>
<reference evidence="2 3" key="1">
    <citation type="journal article" date="2015" name="Genome Biol. Evol.">
        <title>Phylogenomic analyses indicate that early fungi evolved digesting cell walls of algal ancestors of land plants.</title>
        <authorList>
            <person name="Chang Y."/>
            <person name="Wang S."/>
            <person name="Sekimoto S."/>
            <person name="Aerts A.L."/>
            <person name="Choi C."/>
            <person name="Clum A."/>
            <person name="LaButti K.M."/>
            <person name="Lindquist E.A."/>
            <person name="Yee Ngan C."/>
            <person name="Ohm R.A."/>
            <person name="Salamov A.A."/>
            <person name="Grigoriev I.V."/>
            <person name="Spatafora J.W."/>
            <person name="Berbee M.L."/>
        </authorList>
    </citation>
    <scope>NUCLEOTIDE SEQUENCE [LARGE SCALE GENOMIC DNA]</scope>
    <source>
        <strain evidence="2 3">NRRL 28638</strain>
    </source>
</reference>
<accession>A0A137PHH1</accession>
<feature type="transmembrane region" description="Helical" evidence="1">
    <location>
        <begin position="71"/>
        <end position="94"/>
    </location>
</feature>
<keyword evidence="1" id="KW-1133">Transmembrane helix</keyword>
<keyword evidence="1" id="KW-0812">Transmembrane</keyword>
<organism evidence="2 3">
    <name type="scientific">Conidiobolus coronatus (strain ATCC 28846 / CBS 209.66 / NRRL 28638)</name>
    <name type="common">Delacroixia coronata</name>
    <dbReference type="NCBI Taxonomy" id="796925"/>
    <lineage>
        <taxon>Eukaryota</taxon>
        <taxon>Fungi</taxon>
        <taxon>Fungi incertae sedis</taxon>
        <taxon>Zoopagomycota</taxon>
        <taxon>Entomophthoromycotina</taxon>
        <taxon>Entomophthoromycetes</taxon>
        <taxon>Entomophthorales</taxon>
        <taxon>Ancylistaceae</taxon>
        <taxon>Conidiobolus</taxon>
    </lineage>
</organism>
<keyword evidence="3" id="KW-1185">Reference proteome</keyword>
<name>A0A137PHH1_CONC2</name>
<proteinExistence type="predicted"/>
<sequence length="142" mass="16580">MFDDYYLEERMTQGLLSLFIAWMIQQPAIEAILGSGPHPVISCLCVSSFLVSSICSEPEYWEEYLSQKYEVLSILFLLLEPVVSLLIAVCWLWIGLSTSIRFIYQFSTDQIYNIHIAGFSAILLTVGAWWYRFTRMPDYYKY</sequence>
<dbReference type="Proteomes" id="UP000070444">
    <property type="component" value="Unassembled WGS sequence"/>
</dbReference>
<gene>
    <name evidence="2" type="ORF">CONCODRAFT_2455</name>
</gene>
<evidence type="ECO:0000313" key="2">
    <source>
        <dbReference type="EMBL" id="KXN74447.1"/>
    </source>
</evidence>
<protein>
    <submittedName>
        <fullName evidence="2">Uncharacterized protein</fullName>
    </submittedName>
</protein>
<evidence type="ECO:0000256" key="1">
    <source>
        <dbReference type="SAM" id="Phobius"/>
    </source>
</evidence>
<dbReference type="AlphaFoldDB" id="A0A137PHH1"/>
<evidence type="ECO:0000313" key="3">
    <source>
        <dbReference type="Proteomes" id="UP000070444"/>
    </source>
</evidence>
<keyword evidence="1" id="KW-0472">Membrane</keyword>
<feature type="transmembrane region" description="Helical" evidence="1">
    <location>
        <begin position="114"/>
        <end position="131"/>
    </location>
</feature>